<organism evidence="3 4">
    <name type="scientific">Phenylobacterium zucineum (strain HLK1)</name>
    <dbReference type="NCBI Taxonomy" id="450851"/>
    <lineage>
        <taxon>Bacteria</taxon>
        <taxon>Pseudomonadati</taxon>
        <taxon>Pseudomonadota</taxon>
        <taxon>Alphaproteobacteria</taxon>
        <taxon>Caulobacterales</taxon>
        <taxon>Caulobacteraceae</taxon>
        <taxon>Phenylobacterium</taxon>
    </lineage>
</organism>
<evidence type="ECO:0000259" key="2">
    <source>
        <dbReference type="Pfam" id="PF13471"/>
    </source>
</evidence>
<dbReference type="HOGENOM" id="CLU_085623_0_0_5"/>
<name>B4RFZ5_PHEZH</name>
<keyword evidence="4" id="KW-1185">Reference proteome</keyword>
<reference evidence="3 4" key="1">
    <citation type="journal article" date="2008" name="BMC Genomics">
        <title>Complete genome of Phenylobacterium zucineum - a novel facultative intracellular bacterium isolated from human erythroleukemia cell line K562.</title>
        <authorList>
            <person name="Luo Y."/>
            <person name="Xu X."/>
            <person name="Ding Z."/>
            <person name="Liu Z."/>
            <person name="Zhang B."/>
            <person name="Yan Z."/>
            <person name="Sun J."/>
            <person name="Hu S."/>
            <person name="Hu X."/>
        </authorList>
    </citation>
    <scope>NUCLEOTIDE SEQUENCE [LARGE SCALE GENOMIC DNA]</scope>
    <source>
        <strain evidence="3 4">HLK1</strain>
    </source>
</reference>
<gene>
    <name evidence="3" type="ordered locus">PHZ_c2399</name>
</gene>
<evidence type="ECO:0000256" key="1">
    <source>
        <dbReference type="SAM" id="MobiDB-lite"/>
    </source>
</evidence>
<dbReference type="Proteomes" id="UP000001868">
    <property type="component" value="Chromosome"/>
</dbReference>
<dbReference type="STRING" id="450851.PHZ_c2399"/>
<dbReference type="InterPro" id="IPR032708">
    <property type="entry name" value="McjB_C"/>
</dbReference>
<sequence>MPALHPKSFLVAVDADLVLLQVDRDRYLCLPDAAALCVVSDDGSSIEASDPAVLEHLAENGALAGSLAARPRPRPPGLPERGQPEPARRVRALDVIRLALATLDCLVGYVGRPLQTVVRYGGVRRVDPARADEAERLAAVFHACAPWLPIQGKCLVRSFVLRRFLRRSGVDADWVFGVRTWPFSAHCWLQVGDRALDDYAERLDAYTPIMVV</sequence>
<feature type="region of interest" description="Disordered" evidence="1">
    <location>
        <begin position="65"/>
        <end position="86"/>
    </location>
</feature>
<dbReference type="AlphaFoldDB" id="B4RFZ5"/>
<dbReference type="InterPro" id="IPR053521">
    <property type="entry name" value="McjB-like"/>
</dbReference>
<dbReference type="eggNOG" id="ENOG5033GCR">
    <property type="taxonomic scope" value="Bacteria"/>
</dbReference>
<dbReference type="NCBIfam" id="NF033537">
    <property type="entry name" value="lasso_biosyn_B2"/>
    <property type="match status" value="1"/>
</dbReference>
<feature type="domain" description="Microcin J25-processing protein McjB C-terminal" evidence="2">
    <location>
        <begin position="100"/>
        <end position="210"/>
    </location>
</feature>
<evidence type="ECO:0000313" key="3">
    <source>
        <dbReference type="EMBL" id="ACG78808.1"/>
    </source>
</evidence>
<dbReference type="EMBL" id="CP000747">
    <property type="protein sequence ID" value="ACG78808.1"/>
    <property type="molecule type" value="Genomic_DNA"/>
</dbReference>
<dbReference type="RefSeq" id="WP_012522947.1">
    <property type="nucleotide sequence ID" value="NC_011144.1"/>
</dbReference>
<protein>
    <recommendedName>
        <fullName evidence="2">Microcin J25-processing protein McjB C-terminal domain-containing protein</fullName>
    </recommendedName>
</protein>
<dbReference type="KEGG" id="pzu:PHZ_c2399"/>
<evidence type="ECO:0000313" key="4">
    <source>
        <dbReference type="Proteomes" id="UP000001868"/>
    </source>
</evidence>
<dbReference type="Pfam" id="PF13471">
    <property type="entry name" value="Transglut_core3"/>
    <property type="match status" value="1"/>
</dbReference>
<accession>B4RFZ5</accession>
<proteinExistence type="predicted"/>
<dbReference type="OrthoDB" id="119963at2"/>